<dbReference type="PANTHER" id="PTHR42919:SF8">
    <property type="entry name" value="N-ALPHA-ACETYLTRANSFERASE 50"/>
    <property type="match status" value="1"/>
</dbReference>
<sequence>MLEFKSMNKLSFQDYINFLIPNYAEEIGRNFNKPSEKILEDAYEQFAQLLPDGLDTADHYLLDIHDTTKKRHVGKLWYHLKQDEQSAYIYHLWIEEPFRRKGLGYQTLKHLENELKAQGITTIGLNVFGDNKNAYHLYKKMGYHTGAIVMEKVL</sequence>
<keyword evidence="1 4" id="KW-0808">Transferase</keyword>
<accession>A0A1H3XT28</accession>
<dbReference type="InterPro" id="IPR051556">
    <property type="entry name" value="N-term/lysine_N-AcTrnsfr"/>
</dbReference>
<dbReference type="RefSeq" id="WP_176791306.1">
    <property type="nucleotide sequence ID" value="NZ_FNQR01000002.1"/>
</dbReference>
<organism evidence="4 5">
    <name type="scientific">Thalassobacillus cyri</name>
    <dbReference type="NCBI Taxonomy" id="571932"/>
    <lineage>
        <taxon>Bacteria</taxon>
        <taxon>Bacillati</taxon>
        <taxon>Bacillota</taxon>
        <taxon>Bacilli</taxon>
        <taxon>Bacillales</taxon>
        <taxon>Bacillaceae</taxon>
        <taxon>Thalassobacillus</taxon>
    </lineage>
</organism>
<dbReference type="EMBL" id="FNQR01000002">
    <property type="protein sequence ID" value="SEA02536.1"/>
    <property type="molecule type" value="Genomic_DNA"/>
</dbReference>
<evidence type="ECO:0000256" key="2">
    <source>
        <dbReference type="ARBA" id="ARBA00023315"/>
    </source>
</evidence>
<keyword evidence="5" id="KW-1185">Reference proteome</keyword>
<dbReference type="AlphaFoldDB" id="A0A1H3XT28"/>
<evidence type="ECO:0000313" key="5">
    <source>
        <dbReference type="Proteomes" id="UP000198584"/>
    </source>
</evidence>
<evidence type="ECO:0000256" key="1">
    <source>
        <dbReference type="ARBA" id="ARBA00022679"/>
    </source>
</evidence>
<dbReference type="STRING" id="571932.SAMN05421743_102246"/>
<dbReference type="InterPro" id="IPR000182">
    <property type="entry name" value="GNAT_dom"/>
</dbReference>
<dbReference type="PROSITE" id="PS51186">
    <property type="entry name" value="GNAT"/>
    <property type="match status" value="1"/>
</dbReference>
<reference evidence="4 5" key="1">
    <citation type="submission" date="2016-10" db="EMBL/GenBank/DDBJ databases">
        <authorList>
            <person name="de Groot N.N."/>
        </authorList>
    </citation>
    <scope>NUCLEOTIDE SEQUENCE [LARGE SCALE GENOMIC DNA]</scope>
    <source>
        <strain evidence="4 5">CCM7597</strain>
    </source>
</reference>
<dbReference type="GO" id="GO:0016747">
    <property type="term" value="F:acyltransferase activity, transferring groups other than amino-acyl groups"/>
    <property type="evidence" value="ECO:0007669"/>
    <property type="project" value="InterPro"/>
</dbReference>
<feature type="domain" description="N-acetyltransferase" evidence="3">
    <location>
        <begin position="29"/>
        <end position="154"/>
    </location>
</feature>
<evidence type="ECO:0000313" key="4">
    <source>
        <dbReference type="EMBL" id="SEA02536.1"/>
    </source>
</evidence>
<evidence type="ECO:0000259" key="3">
    <source>
        <dbReference type="PROSITE" id="PS51186"/>
    </source>
</evidence>
<keyword evidence="2" id="KW-0012">Acyltransferase</keyword>
<name>A0A1H3XT28_9BACI</name>
<dbReference type="Gene3D" id="3.40.630.30">
    <property type="match status" value="1"/>
</dbReference>
<dbReference type="InterPro" id="IPR016181">
    <property type="entry name" value="Acyl_CoA_acyltransferase"/>
</dbReference>
<dbReference type="SUPFAM" id="SSF55729">
    <property type="entry name" value="Acyl-CoA N-acyltransferases (Nat)"/>
    <property type="match status" value="1"/>
</dbReference>
<dbReference type="CDD" id="cd04301">
    <property type="entry name" value="NAT_SF"/>
    <property type="match status" value="1"/>
</dbReference>
<dbReference type="Pfam" id="PF00583">
    <property type="entry name" value="Acetyltransf_1"/>
    <property type="match status" value="1"/>
</dbReference>
<protein>
    <submittedName>
        <fullName evidence="4">Acetyltransferase (GNAT) family protein</fullName>
    </submittedName>
</protein>
<proteinExistence type="predicted"/>
<dbReference type="Proteomes" id="UP000198584">
    <property type="component" value="Unassembled WGS sequence"/>
</dbReference>
<gene>
    <name evidence="4" type="ORF">SAMN05421743_102246</name>
</gene>
<dbReference type="PANTHER" id="PTHR42919">
    <property type="entry name" value="N-ALPHA-ACETYLTRANSFERASE"/>
    <property type="match status" value="1"/>
</dbReference>